<evidence type="ECO:0000256" key="1">
    <source>
        <dbReference type="ARBA" id="ARBA00005005"/>
    </source>
</evidence>
<comment type="similarity">
    <text evidence="3">In the N-terminal section; belongs to the enoyl-CoA hydratase/isomerase family.</text>
</comment>
<dbReference type="Proteomes" id="UP000176037">
    <property type="component" value="Unassembled WGS sequence"/>
</dbReference>
<evidence type="ECO:0000259" key="13">
    <source>
        <dbReference type="Pfam" id="PF00725"/>
    </source>
</evidence>
<dbReference type="Gene3D" id="1.10.1040.50">
    <property type="match status" value="1"/>
</dbReference>
<dbReference type="UniPathway" id="UPA00659"/>
<name>A0A1E8FC63_9ALTE</name>
<organism evidence="15 16">
    <name type="scientific">Alteromonas lipolytica</name>
    <dbReference type="NCBI Taxonomy" id="1856405"/>
    <lineage>
        <taxon>Bacteria</taxon>
        <taxon>Pseudomonadati</taxon>
        <taxon>Pseudomonadota</taxon>
        <taxon>Gammaproteobacteria</taxon>
        <taxon>Alteromonadales</taxon>
        <taxon>Alteromonadaceae</taxon>
        <taxon>Alteromonas/Salinimonas group</taxon>
        <taxon>Alteromonas</taxon>
    </lineage>
</organism>
<dbReference type="Pfam" id="PF00378">
    <property type="entry name" value="ECH_1"/>
    <property type="match status" value="1"/>
</dbReference>
<dbReference type="OrthoDB" id="5389341at2"/>
<dbReference type="NCBIfam" id="NF008727">
    <property type="entry name" value="PRK11730.1"/>
    <property type="match status" value="1"/>
</dbReference>
<keyword evidence="11" id="KW-0511">Multifunctional enzyme</keyword>
<evidence type="ECO:0000256" key="12">
    <source>
        <dbReference type="ARBA" id="ARBA00049556"/>
    </source>
</evidence>
<dbReference type="PANTHER" id="PTHR43612:SF3">
    <property type="entry name" value="TRIFUNCTIONAL ENZYME SUBUNIT ALPHA, MITOCHONDRIAL"/>
    <property type="match status" value="1"/>
</dbReference>
<dbReference type="AlphaFoldDB" id="A0A1E8FC63"/>
<evidence type="ECO:0000313" key="15">
    <source>
        <dbReference type="EMBL" id="OFI33514.1"/>
    </source>
</evidence>
<dbReference type="InterPro" id="IPR050136">
    <property type="entry name" value="FA_oxidation_alpha_subunit"/>
</dbReference>
<gene>
    <name evidence="15" type="ORF">BFC17_04455</name>
</gene>
<feature type="domain" description="3-hydroxyacyl-CoA dehydrogenase NAD binding" evidence="14">
    <location>
        <begin position="315"/>
        <end position="493"/>
    </location>
</feature>
<keyword evidence="6" id="KW-0442">Lipid degradation</keyword>
<dbReference type="GO" id="GO:0006635">
    <property type="term" value="P:fatty acid beta-oxidation"/>
    <property type="evidence" value="ECO:0007669"/>
    <property type="project" value="UniProtKB-UniPathway"/>
</dbReference>
<dbReference type="InterPro" id="IPR008927">
    <property type="entry name" value="6-PGluconate_DH-like_C_sf"/>
</dbReference>
<evidence type="ECO:0000256" key="6">
    <source>
        <dbReference type="ARBA" id="ARBA00022963"/>
    </source>
</evidence>
<dbReference type="InterPro" id="IPR006180">
    <property type="entry name" value="3-OHacyl-CoA_DH_CS"/>
</dbReference>
<dbReference type="PANTHER" id="PTHR43612">
    <property type="entry name" value="TRIFUNCTIONAL ENZYME SUBUNIT ALPHA"/>
    <property type="match status" value="1"/>
</dbReference>
<evidence type="ECO:0000256" key="3">
    <source>
        <dbReference type="ARBA" id="ARBA00008750"/>
    </source>
</evidence>
<keyword evidence="9" id="KW-0443">Lipid metabolism</keyword>
<dbReference type="RefSeq" id="WP_070177890.1">
    <property type="nucleotide sequence ID" value="NZ_BMJR01000002.1"/>
</dbReference>
<keyword evidence="16" id="KW-1185">Reference proteome</keyword>
<comment type="similarity">
    <text evidence="2">In the central section; belongs to the 3-hydroxyacyl-CoA dehydrogenase family.</text>
</comment>
<dbReference type="InterPro" id="IPR001753">
    <property type="entry name" value="Enoyl-CoA_hydra/iso"/>
</dbReference>
<keyword evidence="8" id="KW-0520">NAD</keyword>
<sequence length="719" mass="77788">MNTESFVRLQELEQGYYSLVLDFAGAPLNVLSQNASHALGEVLTQLPLDQIRGLVISSAKRGFVAGADITEFCATFASGKQAVYDYAMSVHAILNTIEDLPFPTVCAIRGDALGGGFELALSTDFRVVSDNAKLGLPEVSLGIMPGWAGSVRLPRLIGLDNALQWILQARPFKAAEALRVHAADALVADAMLEDAALQLIKRAASGEIDYRKKRAMKTQPLGISQGELEMATSAGLGLFGGQNPAHYPAPSKAVESLKATVNLEREAAQERECRDFVDLTSTPTARSLINLFMSDREVRRDNKNYAGDGKAPKQAAVLGAGIMGGGVAYQTASTGTPILMKDINSAAIDAGLAEADRLMIGQLKRGRMKPEQALKTTRLIQPRLDYYGFDKVEFVVEAVVENIAVKRAVLADVEQQVAEDCVLATNTSTLTVAEMEDAVTRPQNLCGMHFFNPVHLMPLVEVIKGEKTSDEAIAKAVNYALSMRKLPVVVKDCSGFLVNRILFAYIRAFAVLVNQGIDFVRIDKLMEKFGWPMGPATLADMVGMDTSVHASAIVGKAYPDRMSDVHNATHILLEAGRLGQKSGAGFYRYELDKRGKQKKLPDPAVSELLAPLVTDPVELTDQQIVERLMLPFCFEAVRCLEQKVAESVATIDIALVSGVGFPRHLGGIFGYMDQIGAEQLLALSSTYESLGEAYAAPDTIRQMAESGDSFYAFSSPVIK</sequence>
<evidence type="ECO:0000256" key="7">
    <source>
        <dbReference type="ARBA" id="ARBA00023002"/>
    </source>
</evidence>
<dbReference type="InterPro" id="IPR006176">
    <property type="entry name" value="3-OHacyl-CoA_DH_NAD-bd"/>
</dbReference>
<dbReference type="Pfam" id="PF00725">
    <property type="entry name" value="3HCDH"/>
    <property type="match status" value="2"/>
</dbReference>
<feature type="domain" description="3-hydroxyacyl-CoA dehydrogenase C-terminal" evidence="13">
    <location>
        <begin position="624"/>
        <end position="708"/>
    </location>
</feature>
<evidence type="ECO:0000256" key="10">
    <source>
        <dbReference type="ARBA" id="ARBA00023239"/>
    </source>
</evidence>
<keyword evidence="7" id="KW-0560">Oxidoreductase</keyword>
<feature type="domain" description="3-hydroxyacyl-CoA dehydrogenase C-terminal" evidence="13">
    <location>
        <begin position="495"/>
        <end position="589"/>
    </location>
</feature>
<keyword evidence="5" id="KW-0276">Fatty acid metabolism</keyword>
<dbReference type="InterPro" id="IPR036291">
    <property type="entry name" value="NAD(P)-bd_dom_sf"/>
</dbReference>
<dbReference type="FunFam" id="3.40.50.720:FF:000009">
    <property type="entry name" value="Fatty oxidation complex, alpha subunit"/>
    <property type="match status" value="1"/>
</dbReference>
<dbReference type="InterPro" id="IPR006108">
    <property type="entry name" value="3HC_DH_C"/>
</dbReference>
<comment type="catalytic activity">
    <reaction evidence="12">
        <text>a (3S)-3-hydroxyacyl-CoA + NAD(+) = a 3-oxoacyl-CoA + NADH + H(+)</text>
        <dbReference type="Rhea" id="RHEA:22432"/>
        <dbReference type="ChEBI" id="CHEBI:15378"/>
        <dbReference type="ChEBI" id="CHEBI:57318"/>
        <dbReference type="ChEBI" id="CHEBI:57540"/>
        <dbReference type="ChEBI" id="CHEBI:57945"/>
        <dbReference type="ChEBI" id="CHEBI:90726"/>
        <dbReference type="EC" id="1.1.1.35"/>
    </reaction>
</comment>
<proteinExistence type="inferred from homology"/>
<dbReference type="InterPro" id="IPR029045">
    <property type="entry name" value="ClpP/crotonase-like_dom_sf"/>
</dbReference>
<evidence type="ECO:0000256" key="5">
    <source>
        <dbReference type="ARBA" id="ARBA00022832"/>
    </source>
</evidence>
<comment type="pathway">
    <text evidence="1">Lipid metabolism; fatty acid beta-oxidation.</text>
</comment>
<accession>A0A1E8FC63</accession>
<dbReference type="GO" id="GO:0004300">
    <property type="term" value="F:enoyl-CoA hydratase activity"/>
    <property type="evidence" value="ECO:0007669"/>
    <property type="project" value="UniProtKB-EC"/>
</dbReference>
<dbReference type="GO" id="GO:0070403">
    <property type="term" value="F:NAD+ binding"/>
    <property type="evidence" value="ECO:0007669"/>
    <property type="project" value="InterPro"/>
</dbReference>
<dbReference type="PROSITE" id="PS00067">
    <property type="entry name" value="3HCDH"/>
    <property type="match status" value="1"/>
</dbReference>
<evidence type="ECO:0000256" key="11">
    <source>
        <dbReference type="ARBA" id="ARBA00023268"/>
    </source>
</evidence>
<protein>
    <recommendedName>
        <fullName evidence="4">enoyl-CoA hydratase</fullName>
        <ecNumber evidence="4">4.2.1.17</ecNumber>
    </recommendedName>
</protein>
<evidence type="ECO:0000256" key="4">
    <source>
        <dbReference type="ARBA" id="ARBA00012076"/>
    </source>
</evidence>
<comment type="caution">
    <text evidence="15">The sequence shown here is derived from an EMBL/GenBank/DDBJ whole genome shotgun (WGS) entry which is preliminary data.</text>
</comment>
<dbReference type="Pfam" id="PF02737">
    <property type="entry name" value="3HCDH_N"/>
    <property type="match status" value="1"/>
</dbReference>
<dbReference type="CDD" id="cd06558">
    <property type="entry name" value="crotonase-like"/>
    <property type="match status" value="1"/>
</dbReference>
<dbReference type="GO" id="GO:0016509">
    <property type="term" value="F:long-chain (3S)-3-hydroxyacyl-CoA dehydrogenase (NAD+) activity"/>
    <property type="evidence" value="ECO:0007669"/>
    <property type="project" value="TreeGrafter"/>
</dbReference>
<dbReference type="Gene3D" id="3.40.50.720">
    <property type="entry name" value="NAD(P)-binding Rossmann-like Domain"/>
    <property type="match status" value="1"/>
</dbReference>
<dbReference type="Gene3D" id="3.90.226.10">
    <property type="entry name" value="2-enoyl-CoA Hydratase, Chain A, domain 1"/>
    <property type="match status" value="1"/>
</dbReference>
<dbReference type="EMBL" id="MJIC01000015">
    <property type="protein sequence ID" value="OFI33514.1"/>
    <property type="molecule type" value="Genomic_DNA"/>
</dbReference>
<dbReference type="SUPFAM" id="SSF51735">
    <property type="entry name" value="NAD(P)-binding Rossmann-fold domains"/>
    <property type="match status" value="1"/>
</dbReference>
<dbReference type="SUPFAM" id="SSF48179">
    <property type="entry name" value="6-phosphogluconate dehydrogenase C-terminal domain-like"/>
    <property type="match status" value="2"/>
</dbReference>
<evidence type="ECO:0000259" key="14">
    <source>
        <dbReference type="Pfam" id="PF02737"/>
    </source>
</evidence>
<evidence type="ECO:0000313" key="16">
    <source>
        <dbReference type="Proteomes" id="UP000176037"/>
    </source>
</evidence>
<dbReference type="SUPFAM" id="SSF52096">
    <property type="entry name" value="ClpP/crotonase"/>
    <property type="match status" value="1"/>
</dbReference>
<keyword evidence="10" id="KW-0456">Lyase</keyword>
<evidence type="ECO:0000256" key="2">
    <source>
        <dbReference type="ARBA" id="ARBA00007005"/>
    </source>
</evidence>
<dbReference type="EC" id="4.2.1.17" evidence="4"/>
<evidence type="ECO:0000256" key="8">
    <source>
        <dbReference type="ARBA" id="ARBA00023027"/>
    </source>
</evidence>
<evidence type="ECO:0000256" key="9">
    <source>
        <dbReference type="ARBA" id="ARBA00023098"/>
    </source>
</evidence>
<dbReference type="STRING" id="1856405.BFC17_04455"/>
<reference evidence="15 16" key="1">
    <citation type="submission" date="2016-09" db="EMBL/GenBank/DDBJ databases">
        <title>Alteromonas lipolytica, a new species isolated from sea water.</title>
        <authorList>
            <person name="Wu Y.-H."/>
            <person name="Cheng H."/>
            <person name="Xu X.-W."/>
        </authorList>
    </citation>
    <scope>NUCLEOTIDE SEQUENCE [LARGE SCALE GENOMIC DNA]</scope>
    <source>
        <strain evidence="15 16">JW12</strain>
    </source>
</reference>